<evidence type="ECO:0000313" key="2">
    <source>
        <dbReference type="EMBL" id="MCM0620493.1"/>
    </source>
</evidence>
<proteinExistence type="predicted"/>
<accession>A0A9X2D763</accession>
<keyword evidence="3" id="KW-1185">Reference proteome</keyword>
<dbReference type="RefSeq" id="WP_250827098.1">
    <property type="nucleotide sequence ID" value="NZ_JAMOIL010000010.1"/>
</dbReference>
<evidence type="ECO:0000259" key="1">
    <source>
        <dbReference type="Pfam" id="PF12867"/>
    </source>
</evidence>
<name>A0A9X2D763_9ACTN</name>
<dbReference type="EMBL" id="JAMOIL010000010">
    <property type="protein sequence ID" value="MCM0620493.1"/>
    <property type="molecule type" value="Genomic_DNA"/>
</dbReference>
<feature type="domain" description="DinB-like" evidence="1">
    <location>
        <begin position="101"/>
        <end position="243"/>
    </location>
</feature>
<reference evidence="2" key="1">
    <citation type="submission" date="2022-05" db="EMBL/GenBank/DDBJ databases">
        <authorList>
            <person name="Tuo L."/>
        </authorList>
    </citation>
    <scope>NUCLEOTIDE SEQUENCE</scope>
    <source>
        <strain evidence="2">BSK12Z-4</strain>
    </source>
</reference>
<dbReference type="Proteomes" id="UP001139485">
    <property type="component" value="Unassembled WGS sequence"/>
</dbReference>
<gene>
    <name evidence="2" type="ORF">M8330_09315</name>
</gene>
<evidence type="ECO:0000313" key="3">
    <source>
        <dbReference type="Proteomes" id="UP001139485"/>
    </source>
</evidence>
<dbReference type="SUPFAM" id="SSF109854">
    <property type="entry name" value="DinB/YfiT-like putative metalloenzymes"/>
    <property type="match status" value="1"/>
</dbReference>
<organism evidence="2 3">
    <name type="scientific">Nocardioides bruguierae</name>
    <dbReference type="NCBI Taxonomy" id="2945102"/>
    <lineage>
        <taxon>Bacteria</taxon>
        <taxon>Bacillati</taxon>
        <taxon>Actinomycetota</taxon>
        <taxon>Actinomycetes</taxon>
        <taxon>Propionibacteriales</taxon>
        <taxon>Nocardioidaceae</taxon>
        <taxon>Nocardioides</taxon>
    </lineage>
</organism>
<protein>
    <submittedName>
        <fullName evidence="2">DinB family protein</fullName>
    </submittedName>
</protein>
<dbReference type="AlphaFoldDB" id="A0A9X2D763"/>
<dbReference type="InterPro" id="IPR034660">
    <property type="entry name" value="DinB/YfiT-like"/>
</dbReference>
<dbReference type="Pfam" id="PF12867">
    <property type="entry name" value="DinB_2"/>
    <property type="match status" value="1"/>
</dbReference>
<sequence length="253" mass="27522">MSENGLDLSGQVLHQPDLSDATLVEPDLRGLRVVGAFVGGLEVWPFAGRFDGPVLVDGVDVTAFVEAELDRRYPERAAVRQAQDDGTVAQLTAAWTAVRIGWAGTLERLEQASPEVREQRVRGEWSAAQTLRHLVAAVDIWIGRMLAETEAPFHPLGLLPEDYPLEGSRALGLDPLGSAPWPAVRTAFEDAGRRVDAALGDLTDADLGTDRTGLPAPDWGPETRTARQCVAVVLREHVAHRRYLERDLATLLG</sequence>
<dbReference type="InterPro" id="IPR024775">
    <property type="entry name" value="DinB-like"/>
</dbReference>
<dbReference type="Gene3D" id="1.20.120.450">
    <property type="entry name" value="dinb family like domain"/>
    <property type="match status" value="1"/>
</dbReference>
<comment type="caution">
    <text evidence="2">The sequence shown here is derived from an EMBL/GenBank/DDBJ whole genome shotgun (WGS) entry which is preliminary data.</text>
</comment>